<evidence type="ECO:0000313" key="2">
    <source>
        <dbReference type="Proteomes" id="UP001296873"/>
    </source>
</evidence>
<reference evidence="1 2" key="1">
    <citation type="journal article" date="2020" name="Microorganisms">
        <title>Osmotic Adaptation and Compatible Solute Biosynthesis of Phototrophic Bacteria as Revealed from Genome Analyses.</title>
        <authorList>
            <person name="Imhoff J.F."/>
            <person name="Rahn T."/>
            <person name="Kunzel S."/>
            <person name="Keller A."/>
            <person name="Neulinger S.C."/>
        </authorList>
    </citation>
    <scope>NUCLEOTIDE SEQUENCE [LARGE SCALE GENOMIC DNA]</scope>
    <source>
        <strain evidence="1 2">DSM 9895</strain>
    </source>
</reference>
<accession>A0ABS1D960</accession>
<name>A0ABS1D960_9PROT</name>
<gene>
    <name evidence="1" type="ORF">CKO28_00695</name>
</gene>
<proteinExistence type="predicted"/>
<dbReference type="Proteomes" id="UP001296873">
    <property type="component" value="Unassembled WGS sequence"/>
</dbReference>
<keyword evidence="2" id="KW-1185">Reference proteome</keyword>
<organism evidence="1 2">
    <name type="scientific">Rhodovibrio sodomensis</name>
    <dbReference type="NCBI Taxonomy" id="1088"/>
    <lineage>
        <taxon>Bacteria</taxon>
        <taxon>Pseudomonadati</taxon>
        <taxon>Pseudomonadota</taxon>
        <taxon>Alphaproteobacteria</taxon>
        <taxon>Rhodospirillales</taxon>
        <taxon>Rhodovibrionaceae</taxon>
        <taxon>Rhodovibrio</taxon>
    </lineage>
</organism>
<comment type="caution">
    <text evidence="1">The sequence shown here is derived from an EMBL/GenBank/DDBJ whole genome shotgun (WGS) entry which is preliminary data.</text>
</comment>
<protein>
    <submittedName>
        <fullName evidence="1">Uncharacterized protein</fullName>
    </submittedName>
</protein>
<sequence length="229" mass="25645">MKHIHAVFPDHLLDPAREAYDRLKRGEELDASLRARVAFQYRDPIDTKHEICVAVRLAQPHYSSQDYTDIGISQIIWELDHETGLLELVVAWYWSIDPKIHPFDGLLSAIDFAQEPVTVRVAPDRARLSVPAANLTAPRLKVMAKHRHYEFADLRVRRLRGNRGTGDRFTVEVQLLNGANLATEPMPIDRLPGTHTFTISLNRTLSVEVAIDDAPGGDESTATRVAGAA</sequence>
<dbReference type="RefSeq" id="WP_200338609.1">
    <property type="nucleotide sequence ID" value="NZ_NRRL01000001.1"/>
</dbReference>
<dbReference type="EMBL" id="NRRL01000001">
    <property type="protein sequence ID" value="MBK1666559.1"/>
    <property type="molecule type" value="Genomic_DNA"/>
</dbReference>
<evidence type="ECO:0000313" key="1">
    <source>
        <dbReference type="EMBL" id="MBK1666559.1"/>
    </source>
</evidence>